<dbReference type="InterPro" id="IPR036873">
    <property type="entry name" value="Rhodanese-like_dom_sf"/>
</dbReference>
<protein>
    <submittedName>
        <fullName evidence="3">Rhodanese</fullName>
    </submittedName>
</protein>
<keyword evidence="1" id="KW-0732">Signal</keyword>
<feature type="signal peptide" evidence="1">
    <location>
        <begin position="1"/>
        <end position="24"/>
    </location>
</feature>
<dbReference type="EMBL" id="CP019948">
    <property type="protein sequence ID" value="ARN80227.1"/>
    <property type="molecule type" value="Genomic_DNA"/>
</dbReference>
<dbReference type="InterPro" id="IPR001763">
    <property type="entry name" value="Rhodanese-like_dom"/>
</dbReference>
<dbReference type="Gene3D" id="3.40.250.10">
    <property type="entry name" value="Rhodanese-like domain"/>
    <property type="match status" value="1"/>
</dbReference>
<dbReference type="SUPFAM" id="SSF52821">
    <property type="entry name" value="Rhodanese/Cell cycle control phosphatase"/>
    <property type="match status" value="1"/>
</dbReference>
<dbReference type="NCBIfam" id="TIGR03865">
    <property type="entry name" value="PQQ_CXXCW"/>
    <property type="match status" value="1"/>
</dbReference>
<dbReference type="InterPro" id="IPR022376">
    <property type="entry name" value="PQQ_CXXCW"/>
</dbReference>
<dbReference type="PROSITE" id="PS51257">
    <property type="entry name" value="PROKAR_LIPOPROTEIN"/>
    <property type="match status" value="1"/>
</dbReference>
<dbReference type="KEGG" id="mbry:B1812_03030"/>
<gene>
    <name evidence="3" type="ORF">B1812_03030</name>
</gene>
<dbReference type="PROSITE" id="PS50206">
    <property type="entry name" value="RHODANESE_3"/>
    <property type="match status" value="1"/>
</dbReference>
<dbReference type="AlphaFoldDB" id="A0A1W6MRM8"/>
<evidence type="ECO:0000256" key="1">
    <source>
        <dbReference type="SAM" id="SignalP"/>
    </source>
</evidence>
<dbReference type="STRING" id="655015.B1812_03030"/>
<evidence type="ECO:0000313" key="4">
    <source>
        <dbReference type="Proteomes" id="UP000193978"/>
    </source>
</evidence>
<keyword evidence="4" id="KW-1185">Reference proteome</keyword>
<feature type="domain" description="Rhodanese" evidence="2">
    <location>
        <begin position="116"/>
        <end position="180"/>
    </location>
</feature>
<dbReference type="Pfam" id="PF00581">
    <property type="entry name" value="Rhodanese"/>
    <property type="match status" value="1"/>
</dbReference>
<feature type="chain" id="PRO_5012461752" evidence="1">
    <location>
        <begin position="25"/>
        <end position="187"/>
    </location>
</feature>
<accession>A0A1W6MRM8</accession>
<evidence type="ECO:0000313" key="3">
    <source>
        <dbReference type="EMBL" id="ARN80227.1"/>
    </source>
</evidence>
<reference evidence="3 4" key="1">
    <citation type="submission" date="2017-02" db="EMBL/GenBank/DDBJ databases">
        <authorList>
            <person name="Peterson S.W."/>
        </authorList>
    </citation>
    <scope>NUCLEOTIDE SEQUENCE [LARGE SCALE GENOMIC DNA]</scope>
    <source>
        <strain evidence="3 4">S285</strain>
    </source>
</reference>
<organism evidence="3 4">
    <name type="scientific">Methylocystis bryophila</name>
    <dbReference type="NCBI Taxonomy" id="655015"/>
    <lineage>
        <taxon>Bacteria</taxon>
        <taxon>Pseudomonadati</taxon>
        <taxon>Pseudomonadota</taxon>
        <taxon>Alphaproteobacteria</taxon>
        <taxon>Hyphomicrobiales</taxon>
        <taxon>Methylocystaceae</taxon>
        <taxon>Methylocystis</taxon>
    </lineage>
</organism>
<proteinExistence type="predicted"/>
<dbReference type="RefSeq" id="WP_085770287.1">
    <property type="nucleotide sequence ID" value="NZ_AP027149.1"/>
</dbReference>
<name>A0A1W6MRM8_9HYPH</name>
<sequence length="187" mass="20492">MKKIGWPGIIALCVTFAAACAAQAQEEPPLEPEGYRMEKYHAPTPATLKGATVVDTAQAFDLWTRKAAVFIDAIARPKRPADLAPDALWSPEPRRNIPGSLWLADTGFGELSPEAQRYFEEGLARATGGDKSKPILFYCRTHCWASWNAGKRAMTLGYTNIFWYPGGADAWEKAGHPLEEKGPAPCD</sequence>
<evidence type="ECO:0000259" key="2">
    <source>
        <dbReference type="PROSITE" id="PS50206"/>
    </source>
</evidence>
<dbReference type="OrthoDB" id="176845at2"/>
<dbReference type="CDD" id="cd00158">
    <property type="entry name" value="RHOD"/>
    <property type="match status" value="1"/>
</dbReference>
<dbReference type="Proteomes" id="UP000193978">
    <property type="component" value="Chromosome"/>
</dbReference>